<feature type="region of interest" description="Disordered" evidence="1">
    <location>
        <begin position="57"/>
        <end position="84"/>
    </location>
</feature>
<reference evidence="2 3" key="1">
    <citation type="submission" date="2015-08" db="EMBL/GenBank/DDBJ databases">
        <title>The genome of the Asian arowana (Scleropages formosus).</title>
        <authorList>
            <person name="Tan M.H."/>
            <person name="Gan H.M."/>
            <person name="Croft L.J."/>
            <person name="Austin C.M."/>
        </authorList>
    </citation>
    <scope>NUCLEOTIDE SEQUENCE [LARGE SCALE GENOMIC DNA]</scope>
    <source>
        <strain evidence="2">Aro1</strain>
    </source>
</reference>
<gene>
    <name evidence="2" type="ORF">Z043_122932</name>
</gene>
<feature type="non-terminal residue" evidence="2">
    <location>
        <position position="84"/>
    </location>
</feature>
<evidence type="ECO:0000313" key="2">
    <source>
        <dbReference type="EMBL" id="KPP59174.1"/>
    </source>
</evidence>
<protein>
    <submittedName>
        <fullName evidence="2">Uncharacterized protein</fullName>
    </submittedName>
</protein>
<sequence>MWMSARLSQDSARRASASTWWAPTSAGASLVIGRMRPHRSARTWMSAQRFHKCVTEGGASTHQGATPASALPGSCSPQTKSNAL</sequence>
<evidence type="ECO:0000313" key="3">
    <source>
        <dbReference type="Proteomes" id="UP000034805"/>
    </source>
</evidence>
<proteinExistence type="predicted"/>
<dbReference type="AlphaFoldDB" id="A0A0P7UJ47"/>
<dbReference type="EMBL" id="JARO02012571">
    <property type="protein sequence ID" value="KPP59174.1"/>
    <property type="molecule type" value="Genomic_DNA"/>
</dbReference>
<dbReference type="Proteomes" id="UP000034805">
    <property type="component" value="Unassembled WGS sequence"/>
</dbReference>
<accession>A0A0P7UJ47</accession>
<comment type="caution">
    <text evidence="2">The sequence shown here is derived from an EMBL/GenBank/DDBJ whole genome shotgun (WGS) entry which is preliminary data.</text>
</comment>
<evidence type="ECO:0000256" key="1">
    <source>
        <dbReference type="SAM" id="MobiDB-lite"/>
    </source>
</evidence>
<feature type="compositionally biased region" description="Polar residues" evidence="1">
    <location>
        <begin position="75"/>
        <end position="84"/>
    </location>
</feature>
<name>A0A0P7UJ47_SCLFO</name>
<organism evidence="2 3">
    <name type="scientific">Scleropages formosus</name>
    <name type="common">Asian bonytongue</name>
    <name type="synonym">Osteoglossum formosum</name>
    <dbReference type="NCBI Taxonomy" id="113540"/>
    <lineage>
        <taxon>Eukaryota</taxon>
        <taxon>Metazoa</taxon>
        <taxon>Chordata</taxon>
        <taxon>Craniata</taxon>
        <taxon>Vertebrata</taxon>
        <taxon>Euteleostomi</taxon>
        <taxon>Actinopterygii</taxon>
        <taxon>Neopterygii</taxon>
        <taxon>Teleostei</taxon>
        <taxon>Osteoglossocephala</taxon>
        <taxon>Osteoglossomorpha</taxon>
        <taxon>Osteoglossiformes</taxon>
        <taxon>Osteoglossidae</taxon>
        <taxon>Scleropages</taxon>
    </lineage>
</organism>